<accession>A0A7R9WYC5</accession>
<organism evidence="1">
    <name type="scientific">Craspedostauros australis</name>
    <dbReference type="NCBI Taxonomy" id="1486917"/>
    <lineage>
        <taxon>Eukaryota</taxon>
        <taxon>Sar</taxon>
        <taxon>Stramenopiles</taxon>
        <taxon>Ochrophyta</taxon>
        <taxon>Bacillariophyta</taxon>
        <taxon>Bacillariophyceae</taxon>
        <taxon>Bacillariophycidae</taxon>
        <taxon>Naviculales</taxon>
        <taxon>Naviculaceae</taxon>
        <taxon>Craspedostauros</taxon>
    </lineage>
</organism>
<name>A0A7R9WYC5_9STRA</name>
<sequence>MVSFESAQRCIASCKCSSFHAASRYPILTEHFVLVNDPGSQPLYPSASQSYTHPLTSALLRCKFLDCSFSKYCQPIMHTTRRETTPNQTIRINSHDVLGVGSVKSLFGTAPGFWNTLLGAMAQLPSSLLANEQIMTKLAIFSLPIVRVVDYFAGATNAMRCDVTCDSDSSIRATALYAHENLEPCVGECVVAFCCAVLAGHVQAGVQFPEEAIAGGESAVSVLSLASVGAHTKEVSGGGDLKVDDVWGAPNRDVITEALR</sequence>
<protein>
    <submittedName>
        <fullName evidence="1">Uncharacterized protein</fullName>
    </submittedName>
</protein>
<dbReference type="AlphaFoldDB" id="A0A7R9WYC5"/>
<gene>
    <name evidence="1" type="ORF">CAUS1442_LOCUS10719</name>
</gene>
<evidence type="ECO:0000313" key="1">
    <source>
        <dbReference type="EMBL" id="CAD8338586.1"/>
    </source>
</evidence>
<dbReference type="EMBL" id="HBEF01017236">
    <property type="protein sequence ID" value="CAD8338586.1"/>
    <property type="molecule type" value="Transcribed_RNA"/>
</dbReference>
<dbReference type="PANTHER" id="PTHR43796">
    <property type="entry name" value="CARBOXYNORSPERMIDINE SYNTHASE"/>
    <property type="match status" value="1"/>
</dbReference>
<proteinExistence type="predicted"/>
<dbReference type="PANTHER" id="PTHR43796:SF2">
    <property type="entry name" value="CARBOXYNORSPERMIDINE SYNTHASE"/>
    <property type="match status" value="1"/>
</dbReference>
<reference evidence="1" key="1">
    <citation type="submission" date="2021-01" db="EMBL/GenBank/DDBJ databases">
        <authorList>
            <person name="Corre E."/>
            <person name="Pelletier E."/>
            <person name="Niang G."/>
            <person name="Scheremetjew M."/>
            <person name="Finn R."/>
            <person name="Kale V."/>
            <person name="Holt S."/>
            <person name="Cochrane G."/>
            <person name="Meng A."/>
            <person name="Brown T."/>
            <person name="Cohen L."/>
        </authorList>
    </citation>
    <scope>NUCLEOTIDE SEQUENCE</scope>
    <source>
        <strain evidence="1">CCMP3328</strain>
    </source>
</reference>